<keyword evidence="1" id="KW-0175">Coiled coil</keyword>
<evidence type="ECO:0000313" key="4">
    <source>
        <dbReference type="Proteomes" id="UP000536711"/>
    </source>
</evidence>
<dbReference type="OrthoDB" id="5096988at2759"/>
<protein>
    <submittedName>
        <fullName evidence="3">Uncharacterized protein</fullName>
    </submittedName>
</protein>
<evidence type="ECO:0000256" key="2">
    <source>
        <dbReference type="SAM" id="MobiDB-lite"/>
    </source>
</evidence>
<feature type="compositionally biased region" description="Pro residues" evidence="2">
    <location>
        <begin position="117"/>
        <end position="130"/>
    </location>
</feature>
<gene>
    <name evidence="3" type="ORF">FACUT_9278</name>
</gene>
<dbReference type="EMBL" id="JAADJF010000267">
    <property type="protein sequence ID" value="KAF4428821.1"/>
    <property type="molecule type" value="Genomic_DNA"/>
</dbReference>
<feature type="compositionally biased region" description="Low complexity" evidence="2">
    <location>
        <begin position="137"/>
        <end position="146"/>
    </location>
</feature>
<keyword evidence="4" id="KW-1185">Reference proteome</keyword>
<accession>A0A8H4NI68</accession>
<feature type="region of interest" description="Disordered" evidence="2">
    <location>
        <begin position="1"/>
        <end position="216"/>
    </location>
</feature>
<organism evidence="3 4">
    <name type="scientific">Fusarium acutatum</name>
    <dbReference type="NCBI Taxonomy" id="78861"/>
    <lineage>
        <taxon>Eukaryota</taxon>
        <taxon>Fungi</taxon>
        <taxon>Dikarya</taxon>
        <taxon>Ascomycota</taxon>
        <taxon>Pezizomycotina</taxon>
        <taxon>Sordariomycetes</taxon>
        <taxon>Hypocreomycetidae</taxon>
        <taxon>Hypocreales</taxon>
        <taxon>Nectriaceae</taxon>
        <taxon>Fusarium</taxon>
        <taxon>Fusarium fujikuroi species complex</taxon>
    </lineage>
</organism>
<proteinExistence type="predicted"/>
<dbReference type="Proteomes" id="UP000536711">
    <property type="component" value="Unassembled WGS sequence"/>
</dbReference>
<dbReference type="AlphaFoldDB" id="A0A8H4NI68"/>
<feature type="compositionally biased region" description="Basic and acidic residues" evidence="2">
    <location>
        <begin position="158"/>
        <end position="170"/>
    </location>
</feature>
<sequence>MASTMAAPHQPRYNLEDPGFEPRTARDAREAARAARNGQSPRYRRTQSPEQLDDFRPQSEEFDMRSPTSDVALQDAMLAQAQQQQQRVVPVGQVPRNAGQRRQPPPGQGPNNNAPRGPGPSPQQPMPPTYPGGMDGGPQQQQPNGPREGGRYRRQSRRASESEPRPHGESPPRNGPNTQQSRVSQSMASEQHQQRRAPSPDRLAVPGNDINRLNSPSIQKSVLLPLEQKIHEYDHLMHEAQAQMNQLDDEIRALQERRRQAEDRFIEAKSKHDEYERQHDQVGKALRGELMQQPPPPAVRQPVQRMDSIDSFEHRPLLLTPGIIVKSATPVAFMSLINADLSTAYMLTNQCLKLKSLLF</sequence>
<comment type="caution">
    <text evidence="3">The sequence shown here is derived from an EMBL/GenBank/DDBJ whole genome shotgun (WGS) entry which is preliminary data.</text>
</comment>
<evidence type="ECO:0000313" key="3">
    <source>
        <dbReference type="EMBL" id="KAF4428821.1"/>
    </source>
</evidence>
<evidence type="ECO:0000256" key="1">
    <source>
        <dbReference type="SAM" id="Coils"/>
    </source>
</evidence>
<feature type="compositionally biased region" description="Basic and acidic residues" evidence="2">
    <location>
        <begin position="53"/>
        <end position="64"/>
    </location>
</feature>
<reference evidence="3 4" key="1">
    <citation type="submission" date="2020-01" db="EMBL/GenBank/DDBJ databases">
        <title>Identification and distribution of gene clusters putatively required for synthesis of sphingolipid metabolism inhibitors in phylogenetically diverse species of the filamentous fungus Fusarium.</title>
        <authorList>
            <person name="Kim H.-S."/>
            <person name="Busman M."/>
            <person name="Brown D.W."/>
            <person name="Divon H."/>
            <person name="Uhlig S."/>
            <person name="Proctor R.H."/>
        </authorList>
    </citation>
    <scope>NUCLEOTIDE SEQUENCE [LARGE SCALE GENOMIC DNA]</scope>
    <source>
        <strain evidence="3 4">NRRL 13308</strain>
    </source>
</reference>
<feature type="compositionally biased region" description="Basic and acidic residues" evidence="2">
    <location>
        <begin position="23"/>
        <end position="33"/>
    </location>
</feature>
<name>A0A8H4NI68_9HYPO</name>
<feature type="coiled-coil region" evidence="1">
    <location>
        <begin position="230"/>
        <end position="278"/>
    </location>
</feature>
<feature type="compositionally biased region" description="Low complexity" evidence="2">
    <location>
        <begin position="70"/>
        <end position="102"/>
    </location>
</feature>
<feature type="compositionally biased region" description="Polar residues" evidence="2">
    <location>
        <begin position="175"/>
        <end position="191"/>
    </location>
</feature>